<accession>A0A1E5BIP6</accession>
<dbReference type="RefSeq" id="WP_017041799.1">
    <property type="nucleotide sequence ID" value="NZ_AJYQ02000020.1"/>
</dbReference>
<evidence type="ECO:0000313" key="2">
    <source>
        <dbReference type="Proteomes" id="UP000094741"/>
    </source>
</evidence>
<organism evidence="1 2">
    <name type="scientific">Vibrio genomosp. F10 str. ZF-129</name>
    <dbReference type="NCBI Taxonomy" id="1187848"/>
    <lineage>
        <taxon>Bacteria</taxon>
        <taxon>Pseudomonadati</taxon>
        <taxon>Pseudomonadota</taxon>
        <taxon>Gammaproteobacteria</taxon>
        <taxon>Vibrionales</taxon>
        <taxon>Vibrionaceae</taxon>
        <taxon>Vibrio</taxon>
    </lineage>
</organism>
<dbReference type="AlphaFoldDB" id="A0A1E5BIP6"/>
<reference evidence="1 2" key="1">
    <citation type="journal article" date="2012" name="Science">
        <title>Ecological populations of bacteria act as socially cohesive units of antibiotic production and resistance.</title>
        <authorList>
            <person name="Cordero O.X."/>
            <person name="Wildschutte H."/>
            <person name="Kirkup B."/>
            <person name="Proehl S."/>
            <person name="Ngo L."/>
            <person name="Hussain F."/>
            <person name="Le Roux F."/>
            <person name="Mincer T."/>
            <person name="Polz M.F."/>
        </authorList>
    </citation>
    <scope>NUCLEOTIDE SEQUENCE [LARGE SCALE GENOMIC DNA]</scope>
    <source>
        <strain evidence="1 2">ZF-129</strain>
    </source>
</reference>
<sequence length="262" mass="29506">MEALFVTDLLYGLEANEIQRLAPCLTLALRIADSTTKNTDIEISDIINAMGVMSEVPLDNVKSIIGEEYWDKFDEVTQRQYFNTEVSEVTQLLRVIEQKGLRLEVAIETQPISVEGKTAIYHPYRYSKDKYSRDFSQELRVIEMQYQRLVEQSNPRYIRIKAKTGSGCTGLARVLAAEGKGVLLFDPKRMTIKETIKKENPKALIVDNITAEFSDDSQKILNKYLKDGGTVIVLTSGVIPQIRNLVPLALSLSKMGIVLDSL</sequence>
<protein>
    <submittedName>
        <fullName evidence="1">Uncharacterized protein</fullName>
    </submittedName>
</protein>
<evidence type="ECO:0000313" key="1">
    <source>
        <dbReference type="EMBL" id="OEE37319.1"/>
    </source>
</evidence>
<proteinExistence type="predicted"/>
<dbReference type="Proteomes" id="UP000094741">
    <property type="component" value="Unassembled WGS sequence"/>
</dbReference>
<dbReference type="EMBL" id="AJYQ02000020">
    <property type="protein sequence ID" value="OEE37319.1"/>
    <property type="molecule type" value="Genomic_DNA"/>
</dbReference>
<name>A0A1E5BIP6_9VIBR</name>
<gene>
    <name evidence="1" type="ORF">A1QO_04225</name>
</gene>
<comment type="caution">
    <text evidence="1">The sequence shown here is derived from an EMBL/GenBank/DDBJ whole genome shotgun (WGS) entry which is preliminary data.</text>
</comment>